<name>A0A9P4HID9_9PLEO</name>
<dbReference type="Proteomes" id="UP000799777">
    <property type="component" value="Unassembled WGS sequence"/>
</dbReference>
<dbReference type="EMBL" id="ML978162">
    <property type="protein sequence ID" value="KAF2034134.1"/>
    <property type="molecule type" value="Genomic_DNA"/>
</dbReference>
<gene>
    <name evidence="1" type="ORF">EK21DRAFT_85582</name>
</gene>
<proteinExistence type="predicted"/>
<evidence type="ECO:0000313" key="2">
    <source>
        <dbReference type="Proteomes" id="UP000799777"/>
    </source>
</evidence>
<accession>A0A9P4HID9</accession>
<keyword evidence="2" id="KW-1185">Reference proteome</keyword>
<sequence>MPRATCHATHPLLGLFPQLFDTLIDHSTATRVRSRRLRIILTTRSDSKRPNPKRMWKNELATEDALHEAQISLERIERSIQHIEYMCTSKVNEEALEQGICPQNMKYKSPVGVE</sequence>
<organism evidence="1 2">
    <name type="scientific">Setomelanomma holmii</name>
    <dbReference type="NCBI Taxonomy" id="210430"/>
    <lineage>
        <taxon>Eukaryota</taxon>
        <taxon>Fungi</taxon>
        <taxon>Dikarya</taxon>
        <taxon>Ascomycota</taxon>
        <taxon>Pezizomycotina</taxon>
        <taxon>Dothideomycetes</taxon>
        <taxon>Pleosporomycetidae</taxon>
        <taxon>Pleosporales</taxon>
        <taxon>Pleosporineae</taxon>
        <taxon>Phaeosphaeriaceae</taxon>
        <taxon>Setomelanomma</taxon>
    </lineage>
</organism>
<comment type="caution">
    <text evidence="1">The sequence shown here is derived from an EMBL/GenBank/DDBJ whole genome shotgun (WGS) entry which is preliminary data.</text>
</comment>
<evidence type="ECO:0000313" key="1">
    <source>
        <dbReference type="EMBL" id="KAF2034134.1"/>
    </source>
</evidence>
<dbReference type="AlphaFoldDB" id="A0A9P4HID9"/>
<reference evidence="1" key="1">
    <citation type="journal article" date="2020" name="Stud. Mycol.">
        <title>101 Dothideomycetes genomes: a test case for predicting lifestyles and emergence of pathogens.</title>
        <authorList>
            <person name="Haridas S."/>
            <person name="Albert R."/>
            <person name="Binder M."/>
            <person name="Bloem J."/>
            <person name="Labutti K."/>
            <person name="Salamov A."/>
            <person name="Andreopoulos B."/>
            <person name="Baker S."/>
            <person name="Barry K."/>
            <person name="Bills G."/>
            <person name="Bluhm B."/>
            <person name="Cannon C."/>
            <person name="Castanera R."/>
            <person name="Culley D."/>
            <person name="Daum C."/>
            <person name="Ezra D."/>
            <person name="Gonzalez J."/>
            <person name="Henrissat B."/>
            <person name="Kuo A."/>
            <person name="Liang C."/>
            <person name="Lipzen A."/>
            <person name="Lutzoni F."/>
            <person name="Magnuson J."/>
            <person name="Mondo S."/>
            <person name="Nolan M."/>
            <person name="Ohm R."/>
            <person name="Pangilinan J."/>
            <person name="Park H.-J."/>
            <person name="Ramirez L."/>
            <person name="Alfaro M."/>
            <person name="Sun H."/>
            <person name="Tritt A."/>
            <person name="Yoshinaga Y."/>
            <person name="Zwiers L.-H."/>
            <person name="Turgeon B."/>
            <person name="Goodwin S."/>
            <person name="Spatafora J."/>
            <person name="Crous P."/>
            <person name="Grigoriev I."/>
        </authorList>
    </citation>
    <scope>NUCLEOTIDE SEQUENCE</scope>
    <source>
        <strain evidence="1">CBS 110217</strain>
    </source>
</reference>
<protein>
    <submittedName>
        <fullName evidence="1">Uncharacterized protein</fullName>
    </submittedName>
</protein>